<name>A0AC35U9K6_9BILA</name>
<evidence type="ECO:0000313" key="2">
    <source>
        <dbReference type="WBParaSite" id="RSKR_0000919400.1"/>
    </source>
</evidence>
<protein>
    <submittedName>
        <fullName evidence="2">DUF4817 domain-containing protein</fullName>
    </submittedName>
</protein>
<sequence length="209" mass="24974">MAPYYFPLNQRRSIESDIELDPMTSVKRVCIVLYFVICFSAAATIMLIALLTKQYYANRYDGREREDKKTKDVYDTISNRCEKYYEKLSTSEPVKFHKKILRRWSTTNALLRKNNFMFERMEVKPRFSHFDKIEEVGNFSKKICDNLEQVDDLCFKTEDASYQYWKKRDLPEDDDENNNYDDLFEICAAKQKPSNIIADILYHNHPSYL</sequence>
<organism evidence="1 2">
    <name type="scientific">Rhabditophanes sp. KR3021</name>
    <dbReference type="NCBI Taxonomy" id="114890"/>
    <lineage>
        <taxon>Eukaryota</taxon>
        <taxon>Metazoa</taxon>
        <taxon>Ecdysozoa</taxon>
        <taxon>Nematoda</taxon>
        <taxon>Chromadorea</taxon>
        <taxon>Rhabditida</taxon>
        <taxon>Tylenchina</taxon>
        <taxon>Panagrolaimomorpha</taxon>
        <taxon>Strongyloidoidea</taxon>
        <taxon>Alloionematidae</taxon>
        <taxon>Rhabditophanes</taxon>
    </lineage>
</organism>
<evidence type="ECO:0000313" key="1">
    <source>
        <dbReference type="Proteomes" id="UP000095286"/>
    </source>
</evidence>
<dbReference type="Proteomes" id="UP000095286">
    <property type="component" value="Unplaced"/>
</dbReference>
<accession>A0AC35U9K6</accession>
<proteinExistence type="predicted"/>
<dbReference type="WBParaSite" id="RSKR_0000919400.1">
    <property type="protein sequence ID" value="RSKR_0000919400.1"/>
    <property type="gene ID" value="RSKR_0000919400"/>
</dbReference>
<reference evidence="2" key="1">
    <citation type="submission" date="2016-11" db="UniProtKB">
        <authorList>
            <consortium name="WormBaseParasite"/>
        </authorList>
    </citation>
    <scope>IDENTIFICATION</scope>
    <source>
        <strain evidence="2">KR3021</strain>
    </source>
</reference>